<dbReference type="EMBL" id="BAABHB010000010">
    <property type="protein sequence ID" value="GAA4413163.1"/>
    <property type="molecule type" value="Genomic_DNA"/>
</dbReference>
<dbReference type="RefSeq" id="WP_345269854.1">
    <property type="nucleotide sequence ID" value="NZ_BAABHB010000010.1"/>
</dbReference>
<protein>
    <submittedName>
        <fullName evidence="1">Uncharacterized protein</fullName>
    </submittedName>
</protein>
<organism evidence="1 2">
    <name type="scientific">Nibrella viscosa</name>
    <dbReference type="NCBI Taxonomy" id="1084524"/>
    <lineage>
        <taxon>Bacteria</taxon>
        <taxon>Pseudomonadati</taxon>
        <taxon>Bacteroidota</taxon>
        <taxon>Cytophagia</taxon>
        <taxon>Cytophagales</taxon>
        <taxon>Spirosomataceae</taxon>
        <taxon>Nibrella</taxon>
    </lineage>
</organism>
<evidence type="ECO:0000313" key="1">
    <source>
        <dbReference type="EMBL" id="GAA4413163.1"/>
    </source>
</evidence>
<dbReference type="InterPro" id="IPR036390">
    <property type="entry name" value="WH_DNA-bd_sf"/>
</dbReference>
<reference evidence="2" key="1">
    <citation type="journal article" date="2019" name="Int. J. Syst. Evol. Microbiol.">
        <title>The Global Catalogue of Microorganisms (GCM) 10K type strain sequencing project: providing services to taxonomists for standard genome sequencing and annotation.</title>
        <authorList>
            <consortium name="The Broad Institute Genomics Platform"/>
            <consortium name="The Broad Institute Genome Sequencing Center for Infectious Disease"/>
            <person name="Wu L."/>
            <person name="Ma J."/>
        </authorList>
    </citation>
    <scope>NUCLEOTIDE SEQUENCE [LARGE SCALE GENOMIC DNA]</scope>
    <source>
        <strain evidence="2">JCM 17925</strain>
    </source>
</reference>
<comment type="caution">
    <text evidence="1">The sequence shown here is derived from an EMBL/GenBank/DDBJ whole genome shotgun (WGS) entry which is preliminary data.</text>
</comment>
<evidence type="ECO:0000313" key="2">
    <source>
        <dbReference type="Proteomes" id="UP001500936"/>
    </source>
</evidence>
<dbReference type="Proteomes" id="UP001500936">
    <property type="component" value="Unassembled WGS sequence"/>
</dbReference>
<sequence>MDALNRMLTSLLHEGVMNYEGLSSVTGLTISYCQQYTERLHQQGLVRIMPFGGREKTDVVVLLTPHGKLTAAKLNPEVL</sequence>
<keyword evidence="2" id="KW-1185">Reference proteome</keyword>
<proteinExistence type="predicted"/>
<accession>A0ABP8KS50</accession>
<gene>
    <name evidence="1" type="ORF">GCM10023187_41170</name>
</gene>
<name>A0ABP8KS50_9BACT</name>
<dbReference type="SUPFAM" id="SSF46785">
    <property type="entry name" value="Winged helix' DNA-binding domain"/>
    <property type="match status" value="1"/>
</dbReference>